<evidence type="ECO:0000256" key="5">
    <source>
        <dbReference type="ARBA" id="ARBA00023136"/>
    </source>
</evidence>
<evidence type="ECO:0000256" key="2">
    <source>
        <dbReference type="ARBA" id="ARBA00005982"/>
    </source>
</evidence>
<dbReference type="OMA" id="CALKMLP"/>
<gene>
    <name evidence="7" type="ORF">EUGRSUZ_B03643</name>
</gene>
<keyword evidence="4 6" id="KW-1133">Transmembrane helix</keyword>
<dbReference type="SUPFAM" id="SSF103473">
    <property type="entry name" value="MFS general substrate transporter"/>
    <property type="match status" value="1"/>
</dbReference>
<feature type="transmembrane region" description="Helical" evidence="6">
    <location>
        <begin position="337"/>
        <end position="358"/>
    </location>
</feature>
<evidence type="ECO:0000256" key="3">
    <source>
        <dbReference type="ARBA" id="ARBA00022692"/>
    </source>
</evidence>
<sequence length="584" mass="64204">MDLLNFRNGAVKGRDENASTEQAKAPKSTGGWKWASFLLVNQGLATLAFFGVGVNLVLFLTRVLGHDNATAANSVSKWTGTVYLCSLIGAFLSDSYWGRYLTCAVFQLIFVLGLTLLSMTSSVYLIKPEGCGNEDMMCMAPSSAGVALFYLSIYLIAFGYGGYQPTIATFGADQFDEKNPKEIKSKLAFFSYFYFALNAGSLLSNTILVCYEDSGQWTLGFLVSTASAVIALVLFFIGTRGYRQVKPCGNPLPRVAQVFLAATRKMNVLPTKEGDLYELEGSESAIKGSRKILHSCEFAFLDKAATITEDDLCHSRNPWRLCTVTQVEEAKCVLKMLPVWLCTIMYSVVFTQMASLFVEQGDVMRSNFGKFHVPAASMSAFDICSVLICTGIYRRIIVPLAGRLSSNPQGLTELQRMGVGLIFGMLAMVAAGATEIQRLKYVEPGKKSSSLSIFWQTPQYVLVGVSEVFMYVGQLEFFNGQAPDGIKSFGSSLCMASISLGNFVSSLLVIMVTAITTRGNEQGWIPQDLNKGHIDRFYFLLAVLTAFDFMIYLFCAKWYKCINLEADNKTAVKIGPEEQVVDQV</sequence>
<feature type="transmembrane region" description="Helical" evidence="6">
    <location>
        <begin position="414"/>
        <end position="433"/>
    </location>
</feature>
<feature type="transmembrane region" description="Helical" evidence="6">
    <location>
        <begin position="34"/>
        <end position="60"/>
    </location>
</feature>
<evidence type="ECO:0000256" key="6">
    <source>
        <dbReference type="SAM" id="Phobius"/>
    </source>
</evidence>
<dbReference type="EMBL" id="KK198754">
    <property type="protein sequence ID" value="KCW87117.1"/>
    <property type="molecule type" value="Genomic_DNA"/>
</dbReference>
<feature type="transmembrane region" description="Helical" evidence="6">
    <location>
        <begin position="493"/>
        <end position="517"/>
    </location>
</feature>
<feature type="transmembrane region" description="Helical" evidence="6">
    <location>
        <begin position="187"/>
        <end position="211"/>
    </location>
</feature>
<organism evidence="7">
    <name type="scientific">Eucalyptus grandis</name>
    <name type="common">Flooded gum</name>
    <dbReference type="NCBI Taxonomy" id="71139"/>
    <lineage>
        <taxon>Eukaryota</taxon>
        <taxon>Viridiplantae</taxon>
        <taxon>Streptophyta</taxon>
        <taxon>Embryophyta</taxon>
        <taxon>Tracheophyta</taxon>
        <taxon>Spermatophyta</taxon>
        <taxon>Magnoliopsida</taxon>
        <taxon>eudicotyledons</taxon>
        <taxon>Gunneridae</taxon>
        <taxon>Pentapetalae</taxon>
        <taxon>rosids</taxon>
        <taxon>malvids</taxon>
        <taxon>Myrtales</taxon>
        <taxon>Myrtaceae</taxon>
        <taxon>Myrtoideae</taxon>
        <taxon>Eucalypteae</taxon>
        <taxon>Eucalyptus</taxon>
    </lineage>
</organism>
<dbReference type="FunFam" id="1.20.1250.20:FF:000094">
    <property type="entry name" value="protein NRT1/ PTR FAMILY 7.3"/>
    <property type="match status" value="1"/>
</dbReference>
<feature type="transmembrane region" description="Helical" evidence="6">
    <location>
        <begin position="104"/>
        <end position="126"/>
    </location>
</feature>
<dbReference type="FunCoup" id="A0A059D953">
    <property type="interactions" value="1203"/>
</dbReference>
<feature type="transmembrane region" description="Helical" evidence="6">
    <location>
        <begin position="80"/>
        <end position="97"/>
    </location>
</feature>
<dbReference type="GO" id="GO:0055085">
    <property type="term" value="P:transmembrane transport"/>
    <property type="evidence" value="ECO:0000318"/>
    <property type="project" value="GO_Central"/>
</dbReference>
<dbReference type="Pfam" id="PF00854">
    <property type="entry name" value="PTR2"/>
    <property type="match status" value="1"/>
</dbReference>
<keyword evidence="5 6" id="KW-0472">Membrane</keyword>
<feature type="transmembrane region" description="Helical" evidence="6">
    <location>
        <begin position="453"/>
        <end position="472"/>
    </location>
</feature>
<name>A0A059D953_EUCGR</name>
<dbReference type="AlphaFoldDB" id="A0A059D953"/>
<comment type="similarity">
    <text evidence="2">Belongs to the major facilitator superfamily. Proton-dependent oligopeptide transporter (POT/PTR) (TC 2.A.17) family.</text>
</comment>
<accession>A0A059D953</accession>
<feature type="transmembrane region" description="Helical" evidence="6">
    <location>
        <begin position="217"/>
        <end position="237"/>
    </location>
</feature>
<comment type="subcellular location">
    <subcellularLocation>
        <location evidence="1">Membrane</location>
        <topology evidence="1">Multi-pass membrane protein</topology>
    </subcellularLocation>
</comment>
<dbReference type="InParanoid" id="A0A059D953"/>
<evidence type="ECO:0000256" key="1">
    <source>
        <dbReference type="ARBA" id="ARBA00004141"/>
    </source>
</evidence>
<evidence type="ECO:0008006" key="8">
    <source>
        <dbReference type="Google" id="ProtNLM"/>
    </source>
</evidence>
<dbReference type="GO" id="GO:0016020">
    <property type="term" value="C:membrane"/>
    <property type="evidence" value="ECO:0000318"/>
    <property type="project" value="GO_Central"/>
</dbReference>
<dbReference type="eggNOG" id="KOG1237">
    <property type="taxonomic scope" value="Eukaryota"/>
</dbReference>
<dbReference type="CDD" id="cd17419">
    <property type="entry name" value="MFS_NPF7"/>
    <property type="match status" value="1"/>
</dbReference>
<feature type="transmembrane region" description="Helical" evidence="6">
    <location>
        <begin position="537"/>
        <end position="555"/>
    </location>
</feature>
<dbReference type="Gramene" id="KCW87117">
    <property type="protein sequence ID" value="KCW87117"/>
    <property type="gene ID" value="EUGRSUZ_B03643"/>
</dbReference>
<dbReference type="PANTHER" id="PTHR11654">
    <property type="entry name" value="OLIGOPEPTIDE TRANSPORTER-RELATED"/>
    <property type="match status" value="1"/>
</dbReference>
<proteinExistence type="inferred from homology"/>
<evidence type="ECO:0000313" key="7">
    <source>
        <dbReference type="EMBL" id="KCW87117.1"/>
    </source>
</evidence>
<evidence type="ECO:0000256" key="4">
    <source>
        <dbReference type="ARBA" id="ARBA00022989"/>
    </source>
</evidence>
<dbReference type="InterPro" id="IPR036259">
    <property type="entry name" value="MFS_trans_sf"/>
</dbReference>
<dbReference type="OrthoDB" id="8904098at2759"/>
<feature type="transmembrane region" description="Helical" evidence="6">
    <location>
        <begin position="146"/>
        <end position="166"/>
    </location>
</feature>
<dbReference type="KEGG" id="egr:104435680"/>
<protein>
    <recommendedName>
        <fullName evidence="8">Major facilitator superfamily (MFS) profile domain-containing protein</fullName>
    </recommendedName>
</protein>
<dbReference type="Gene3D" id="1.20.1250.20">
    <property type="entry name" value="MFS general substrate transporter like domains"/>
    <property type="match status" value="1"/>
</dbReference>
<dbReference type="GO" id="GO:0022857">
    <property type="term" value="F:transmembrane transporter activity"/>
    <property type="evidence" value="ECO:0000318"/>
    <property type="project" value="GO_Central"/>
</dbReference>
<reference evidence="7" key="1">
    <citation type="submission" date="2013-07" db="EMBL/GenBank/DDBJ databases">
        <title>The genome of Eucalyptus grandis.</title>
        <authorList>
            <person name="Schmutz J."/>
            <person name="Hayes R."/>
            <person name="Myburg A."/>
            <person name="Tuskan G."/>
            <person name="Grattapaglia D."/>
            <person name="Rokhsar D.S."/>
        </authorList>
    </citation>
    <scope>NUCLEOTIDE SEQUENCE</scope>
    <source>
        <tissue evidence="7">Leaf extractions</tissue>
    </source>
</reference>
<feature type="transmembrane region" description="Helical" evidence="6">
    <location>
        <begin position="373"/>
        <end position="393"/>
    </location>
</feature>
<keyword evidence="3 6" id="KW-0812">Transmembrane</keyword>
<dbReference type="InterPro" id="IPR000109">
    <property type="entry name" value="POT_fam"/>
</dbReference>